<keyword evidence="4" id="KW-1185">Reference proteome</keyword>
<organism evidence="3 4">
    <name type="scientific">Paenibacillus antri</name>
    <dbReference type="NCBI Taxonomy" id="2582848"/>
    <lineage>
        <taxon>Bacteria</taxon>
        <taxon>Bacillati</taxon>
        <taxon>Bacillota</taxon>
        <taxon>Bacilli</taxon>
        <taxon>Bacillales</taxon>
        <taxon>Paenibacillaceae</taxon>
        <taxon>Paenibacillus</taxon>
    </lineage>
</organism>
<feature type="domain" description="Copper amine oxidase-like N-terminal" evidence="2">
    <location>
        <begin position="36"/>
        <end position="142"/>
    </location>
</feature>
<dbReference type="AlphaFoldDB" id="A0A5R9GDH4"/>
<protein>
    <submittedName>
        <fullName evidence="3">Copper amine oxidase N-terminal domain-containing protein</fullName>
    </submittedName>
</protein>
<dbReference type="Pfam" id="PF07833">
    <property type="entry name" value="Cu_amine_oxidN1"/>
    <property type="match status" value="1"/>
</dbReference>
<evidence type="ECO:0000259" key="2">
    <source>
        <dbReference type="Pfam" id="PF07833"/>
    </source>
</evidence>
<dbReference type="Gene3D" id="3.30.457.10">
    <property type="entry name" value="Copper amine oxidase-like, N-terminal domain"/>
    <property type="match status" value="1"/>
</dbReference>
<dbReference type="InterPro" id="IPR012854">
    <property type="entry name" value="Cu_amine_oxidase-like_N"/>
</dbReference>
<comment type="caution">
    <text evidence="3">The sequence shown here is derived from an EMBL/GenBank/DDBJ whole genome shotgun (WGS) entry which is preliminary data.</text>
</comment>
<evidence type="ECO:0000313" key="4">
    <source>
        <dbReference type="Proteomes" id="UP000309676"/>
    </source>
</evidence>
<sequence>MSPLRKAISALVAIMMTFAVFLPQQAQAASVIRIYIDGALLQTDQNPVIVNGRTLVPLRGIFEALNASVMWDQKTQTVTAFKRGTTVSLTIGDRTATIDQQTTQLDTPAQIINGRTVVPVRFVSEALGEEVTWDPKTQTVIIATSLDEVAAVSNVSVALENLYSDGRDMKISFAPPSDQTDVRHYRIMVVKAEKASSFDLTKAKKVRSSNYTTVSVNNASRSTALSSQSKDVDGELIRANQAYRVFVMTVGSESYALSKSSASIVITGSPAAGAATQVTMSDVSDYGDGRDVLVSFAKAQPDANVSGYRVMIVKSKDASKFTLAVANAVTSDYYVTVSKGNSSTLSAMFGSAARDVSGELIKNGETYTAFVLSLSQNAVASLNRLSAPSNSVTLANAVSVPVITSVADVGNHGDGRDLRVSFKKAADESRISGYRMFVVRSADAGSFTLAEAAKVSSGRHYDVSKTGSDMNVTLPSGMRDVKGNAVTNGVSYRVFAMGVANAPMYSNALSAPSSAITLSSANTVEAATSISVSDVGDANNGQDLRVSFRKASGENNINHYRIFVVKDANANSFHLGTANAITDPSYYTIAYKTGGDLSLQLLTGARDVNGALIQNGVKYRVFVMSVGDGIYWGTNALSSASAAITLTNNSVSPATNVTVNDVNDTGTGQDLRVSFVKAADESRVQHYRIFVVRSGNAGSFTLPTANAISNPELFTVVFKTGGDLSQALSSQARDVNGAYIQNGVSYRVFVLSVGGGSYNGTNALSSASPEITLSNQTAVAAVKNVKAVVKGTNGDPSDIEVSFSMSETEYAVRDYRAIVVPAAAADTYTLADANRAVSNGNYVLIQKLGRDISQRLTATLKDSDGQAIRSGDRYRVFVLATANGNASPALSSPSDDIVSIGQRTVPAPEVQNVAAEQGAGPMNLIVSFTNSNEVGVAHYAVLLVRDSDGGLTESMANGFYSAGNYTRVDRTARSAVLTGASVDVNGAPLAYNTPYKVYVLTIADGAAATVNKLAASAASVTLREI</sequence>
<dbReference type="Proteomes" id="UP000309676">
    <property type="component" value="Unassembled WGS sequence"/>
</dbReference>
<dbReference type="EMBL" id="VCIW01000005">
    <property type="protein sequence ID" value="TLS52386.1"/>
    <property type="molecule type" value="Genomic_DNA"/>
</dbReference>
<dbReference type="SUPFAM" id="SSF55383">
    <property type="entry name" value="Copper amine oxidase, domain N"/>
    <property type="match status" value="1"/>
</dbReference>
<keyword evidence="1" id="KW-0732">Signal</keyword>
<reference evidence="3 4" key="1">
    <citation type="submission" date="2019-05" db="EMBL/GenBank/DDBJ databases">
        <authorList>
            <person name="Narsing Rao M.P."/>
            <person name="Li W.J."/>
        </authorList>
    </citation>
    <scope>NUCLEOTIDE SEQUENCE [LARGE SCALE GENOMIC DNA]</scope>
    <source>
        <strain evidence="3 4">SYSU_K30003</strain>
    </source>
</reference>
<proteinExistence type="predicted"/>
<gene>
    <name evidence="3" type="ORF">FE782_10485</name>
</gene>
<dbReference type="InterPro" id="IPR036582">
    <property type="entry name" value="Mao_N_sf"/>
</dbReference>
<feature type="signal peptide" evidence="1">
    <location>
        <begin position="1"/>
        <end position="28"/>
    </location>
</feature>
<evidence type="ECO:0000313" key="3">
    <source>
        <dbReference type="EMBL" id="TLS52386.1"/>
    </source>
</evidence>
<name>A0A5R9GDH4_9BACL</name>
<evidence type="ECO:0000256" key="1">
    <source>
        <dbReference type="SAM" id="SignalP"/>
    </source>
</evidence>
<feature type="chain" id="PRO_5024279371" evidence="1">
    <location>
        <begin position="29"/>
        <end position="1025"/>
    </location>
</feature>
<accession>A0A5R9GDH4</accession>